<accession>A0A848J3L3</accession>
<keyword evidence="1" id="KW-0472">Membrane</keyword>
<feature type="transmembrane region" description="Helical" evidence="1">
    <location>
        <begin position="530"/>
        <end position="553"/>
    </location>
</feature>
<evidence type="ECO:0000259" key="3">
    <source>
        <dbReference type="Pfam" id="PF23357"/>
    </source>
</evidence>
<protein>
    <submittedName>
        <fullName evidence="4">Gliding motility-associated ABC transporter substrate-binding protein GldG</fullName>
    </submittedName>
</protein>
<dbReference type="InterPro" id="IPR019196">
    <property type="entry name" value="ABC_transp_unknown"/>
</dbReference>
<reference evidence="4 5" key="1">
    <citation type="submission" date="2020-04" db="EMBL/GenBank/DDBJ databases">
        <title>Flammeovirgaceae bacterium KN852 isolated from deep sea.</title>
        <authorList>
            <person name="Zhang D.-C."/>
        </authorList>
    </citation>
    <scope>NUCLEOTIDE SEQUENCE [LARGE SCALE GENOMIC DNA]</scope>
    <source>
        <strain evidence="4 5">KN852</strain>
    </source>
</reference>
<dbReference type="InterPro" id="IPR055396">
    <property type="entry name" value="DUF7088"/>
</dbReference>
<dbReference type="Pfam" id="PF09822">
    <property type="entry name" value="ABC_transp_aux"/>
    <property type="match status" value="1"/>
</dbReference>
<evidence type="ECO:0000313" key="5">
    <source>
        <dbReference type="Proteomes" id="UP000559010"/>
    </source>
</evidence>
<dbReference type="NCBIfam" id="TIGR03521">
    <property type="entry name" value="GldG"/>
    <property type="match status" value="1"/>
</dbReference>
<dbReference type="Pfam" id="PF23357">
    <property type="entry name" value="DUF7088"/>
    <property type="match status" value="1"/>
</dbReference>
<dbReference type="AlphaFoldDB" id="A0A848J3L3"/>
<organism evidence="4 5">
    <name type="scientific">Marinigracilibium pacificum</name>
    <dbReference type="NCBI Taxonomy" id="2729599"/>
    <lineage>
        <taxon>Bacteria</taxon>
        <taxon>Pseudomonadati</taxon>
        <taxon>Bacteroidota</taxon>
        <taxon>Cytophagia</taxon>
        <taxon>Cytophagales</taxon>
        <taxon>Flammeovirgaceae</taxon>
        <taxon>Marinigracilibium</taxon>
    </lineage>
</organism>
<feature type="transmembrane region" description="Helical" evidence="1">
    <location>
        <begin position="7"/>
        <end position="28"/>
    </location>
</feature>
<keyword evidence="5" id="KW-1185">Reference proteome</keyword>
<gene>
    <name evidence="4" type="primary">gldG</name>
    <name evidence="4" type="ORF">HH304_16930</name>
</gene>
<sequence length="565" mass="62693">MVNQKKLASILNLVIIILFMVLINQLAFRYFTRIDLTEDQRYTIKEPTKELLGRLDDVVYVEVYLTGELPAGFERFKKGIAEMLKNFQVYAGKNIQYKFVDPSIAQSTQARNAFYRRLVDKGIQPTNLFDNENGSRVEKLIFPGALVSYGGTEVGVNLLKGNRGETAEEKLNTSIEGLEYELASAIKQALGIERPKIGILNGHGEADSVSIAGVSNLIAEKYDVIELDLTKAKDLSGFDAVLGIQPKSRFDESDLFKLDQYLVTGGNLLLFVDAVNVNIDSAGNGTGGTIAVPVDLNLTPLLFKHGLRINNNLIQDLNAGSYPVVVGNFGQDPQIKPLQWPYFPLFNNYTDHEIVKGLDVTEGKFVSTIDTVASPGIKKNFLIYSSQYSRALNAPLPVDINDMRDIVEENFVNQIPLPVAALNEGSFTSMFANRFLPEGINKSSFVSSGEGGKLLVMGDGDFLINDIGIRQNRPLPVGFDQFTQTQYANGEFLMNALSYMIDDQGIILAKNKEIKIRPLNKVKVENEKGFWQLVNLALPLILIILFGIIKAVIRKNKYTRFGNGQ</sequence>
<dbReference type="RefSeq" id="WP_169684309.1">
    <property type="nucleotide sequence ID" value="NZ_JABBNU010000011.1"/>
</dbReference>
<evidence type="ECO:0000259" key="2">
    <source>
        <dbReference type="Pfam" id="PF09822"/>
    </source>
</evidence>
<feature type="domain" description="ABC-type uncharacterised transport system" evidence="2">
    <location>
        <begin position="194"/>
        <end position="496"/>
    </location>
</feature>
<evidence type="ECO:0000256" key="1">
    <source>
        <dbReference type="SAM" id="Phobius"/>
    </source>
</evidence>
<dbReference type="EMBL" id="JABBNU010000011">
    <property type="protein sequence ID" value="NMM50095.1"/>
    <property type="molecule type" value="Genomic_DNA"/>
</dbReference>
<name>A0A848J3L3_9BACT</name>
<comment type="caution">
    <text evidence="4">The sequence shown here is derived from an EMBL/GenBank/DDBJ whole genome shotgun (WGS) entry which is preliminary data.</text>
</comment>
<dbReference type="Proteomes" id="UP000559010">
    <property type="component" value="Unassembled WGS sequence"/>
</dbReference>
<dbReference type="InterPro" id="IPR019863">
    <property type="entry name" value="Motility-assoc_ABC-rel_GldG"/>
</dbReference>
<keyword evidence="1" id="KW-0812">Transmembrane</keyword>
<proteinExistence type="predicted"/>
<evidence type="ECO:0000313" key="4">
    <source>
        <dbReference type="EMBL" id="NMM50095.1"/>
    </source>
</evidence>
<feature type="domain" description="DUF7088" evidence="3">
    <location>
        <begin position="38"/>
        <end position="148"/>
    </location>
</feature>
<keyword evidence="1" id="KW-1133">Transmembrane helix</keyword>